<dbReference type="SMART" id="SM00882">
    <property type="entry name" value="CoA_trans"/>
    <property type="match status" value="1"/>
</dbReference>
<dbReference type="EMBL" id="FNMZ01000012">
    <property type="protein sequence ID" value="SDX87644.1"/>
    <property type="molecule type" value="Genomic_DNA"/>
</dbReference>
<dbReference type="Gene3D" id="3.40.1080.10">
    <property type="entry name" value="Glutaconate Coenzyme A-transferase"/>
    <property type="match status" value="1"/>
</dbReference>
<dbReference type="SUPFAM" id="SSF100950">
    <property type="entry name" value="NagB/RpiA/CoA transferase-like"/>
    <property type="match status" value="1"/>
</dbReference>
<keyword evidence="1" id="KW-0808">Transferase</keyword>
<dbReference type="Proteomes" id="UP000199118">
    <property type="component" value="Unassembled WGS sequence"/>
</dbReference>
<keyword evidence="2" id="KW-1185">Reference proteome</keyword>
<accession>A0A1H3FBS6</accession>
<dbReference type="AlphaFoldDB" id="A0A1H3FBS6"/>
<dbReference type="InterPro" id="IPR037171">
    <property type="entry name" value="NagB/RpiA_transferase-like"/>
</dbReference>
<sequence length="279" mass="29336">MTVQHLADAASLAALVPSGARIGVTKGEQTDVPMAMALELVRRGVTDLDLVTIPTCAFPASGMMLDILVGAGCVRSVETSGVSMSELGAAPRFSAAVKAGTLKVVDATCPAVYAALQAGAKGQPFTALRGLIGSDLMAHRDDWAVVANPFEADDPVALLKAINPDVTLFHAPMADRHGNVWIGRNRDLLTLAHASDMTLVTVERIVDGDLMEDETLAPAVIPNFYVTALAEAPGACWPQQADGTTDLDAVRAYMSAARTEEGFRDWLAAHVFARPEAAE</sequence>
<dbReference type="InterPro" id="IPR004165">
    <property type="entry name" value="CoA_trans_fam_I"/>
</dbReference>
<organism evidence="1 2">
    <name type="scientific">Albimonas donghaensis</name>
    <dbReference type="NCBI Taxonomy" id="356660"/>
    <lineage>
        <taxon>Bacteria</taxon>
        <taxon>Pseudomonadati</taxon>
        <taxon>Pseudomonadota</taxon>
        <taxon>Alphaproteobacteria</taxon>
        <taxon>Rhodobacterales</taxon>
        <taxon>Paracoccaceae</taxon>
        <taxon>Albimonas</taxon>
    </lineage>
</organism>
<dbReference type="Gene3D" id="3.30.30.40">
    <property type="match status" value="1"/>
</dbReference>
<name>A0A1H3FBS6_9RHOB</name>
<gene>
    <name evidence="1" type="ORF">SAMN05444336_11215</name>
</gene>
<evidence type="ECO:0000313" key="1">
    <source>
        <dbReference type="EMBL" id="SDX87644.1"/>
    </source>
</evidence>
<protein>
    <submittedName>
        <fullName evidence="1">Glutaconate CoA-transferase subunit A</fullName>
    </submittedName>
</protein>
<reference evidence="1 2" key="1">
    <citation type="submission" date="2016-10" db="EMBL/GenBank/DDBJ databases">
        <authorList>
            <person name="de Groot N.N."/>
        </authorList>
    </citation>
    <scope>NUCLEOTIDE SEQUENCE [LARGE SCALE GENOMIC DNA]</scope>
    <source>
        <strain evidence="1 2">DSM 17890</strain>
    </source>
</reference>
<proteinExistence type="predicted"/>
<evidence type="ECO:0000313" key="2">
    <source>
        <dbReference type="Proteomes" id="UP000199118"/>
    </source>
</evidence>
<dbReference type="GO" id="GO:0008410">
    <property type="term" value="F:CoA-transferase activity"/>
    <property type="evidence" value="ECO:0007669"/>
    <property type="project" value="InterPro"/>
</dbReference>
<dbReference type="Pfam" id="PF01144">
    <property type="entry name" value="CoA_trans"/>
    <property type="match status" value="1"/>
</dbReference>
<dbReference type="STRING" id="356660.SAMN05444336_11215"/>